<evidence type="ECO:0000256" key="3">
    <source>
        <dbReference type="ARBA" id="ARBA00023155"/>
    </source>
</evidence>
<keyword evidence="3 5" id="KW-0371">Homeobox</keyword>
<evidence type="ECO:0000256" key="6">
    <source>
        <dbReference type="RuleBase" id="RU000682"/>
    </source>
</evidence>
<evidence type="ECO:0000313" key="9">
    <source>
        <dbReference type="Proteomes" id="UP000492821"/>
    </source>
</evidence>
<sequence length="402" mass="43453">MFDALHYAYDSVIPRYTTADLAPLAPDLTSLGNTLGLGDQLIYHGGMGQNVNLTNNNNGDSGQHGNDESVSGLPARKNRRERTTFSRQQLELLENLFETTKYPDVFTRERIAEQTNLQESRIQVWFKNRRAKYRQQEKQKPKASPPSSNGIEKPMMTHVSMDKNDSMSPGDDRSMDECRSVMMPHAMTNSMSTSSLVKRNDTPQGDGLSKPMSEGPINVDGIVKVETLQPIDQNNDGISPNSMLIQPQKLDPETGGTVNTSNDTNSANSSINMLSAIGQTSDLGPSPTSSATTSGLGDLNWSNATAPESVGVPPFMQYPPFPNPFAPFGSAPAASYCATNSTFNNYLYSNPSYYPQIVDSNTLGGYSSVVGGGTAGNTFQGSTTDSAAPYGGFQPYFFSGHC</sequence>
<dbReference type="PANTHER" id="PTHR45793:SF27">
    <property type="entry name" value="HOMEOBOX PROTEIN CEH-37"/>
    <property type="match status" value="1"/>
</dbReference>
<comment type="subcellular location">
    <subcellularLocation>
        <location evidence="1 5 6">Nucleus</location>
    </subcellularLocation>
</comment>
<dbReference type="InterPro" id="IPR009057">
    <property type="entry name" value="Homeodomain-like_sf"/>
</dbReference>
<reference evidence="10" key="2">
    <citation type="submission" date="2020-10" db="UniProtKB">
        <authorList>
            <consortium name="WormBaseParasite"/>
        </authorList>
    </citation>
    <scope>IDENTIFICATION</scope>
</reference>
<feature type="region of interest" description="Disordered" evidence="7">
    <location>
        <begin position="231"/>
        <end position="302"/>
    </location>
</feature>
<keyword evidence="2 5" id="KW-0238">DNA-binding</keyword>
<evidence type="ECO:0000256" key="2">
    <source>
        <dbReference type="ARBA" id="ARBA00023125"/>
    </source>
</evidence>
<dbReference type="Pfam" id="PF00046">
    <property type="entry name" value="Homeodomain"/>
    <property type="match status" value="1"/>
</dbReference>
<dbReference type="GO" id="GO:0030182">
    <property type="term" value="P:neuron differentiation"/>
    <property type="evidence" value="ECO:0007669"/>
    <property type="project" value="UniProtKB-ARBA"/>
</dbReference>
<protein>
    <submittedName>
        <fullName evidence="10">Homeobox domain-containing protein</fullName>
    </submittedName>
</protein>
<dbReference type="PANTHER" id="PTHR45793">
    <property type="entry name" value="HOMEOBOX PROTEIN"/>
    <property type="match status" value="1"/>
</dbReference>
<dbReference type="PROSITE" id="PS50071">
    <property type="entry name" value="HOMEOBOX_2"/>
    <property type="match status" value="1"/>
</dbReference>
<dbReference type="AlphaFoldDB" id="A0A7E4VN97"/>
<evidence type="ECO:0000256" key="5">
    <source>
        <dbReference type="PROSITE-ProRule" id="PRU00108"/>
    </source>
</evidence>
<dbReference type="WBParaSite" id="Pan_g22919.t1">
    <property type="protein sequence ID" value="Pan_g22919.t1"/>
    <property type="gene ID" value="Pan_g22919"/>
</dbReference>
<name>A0A7E4VN97_PANRE</name>
<feature type="DNA-binding region" description="Homeobox" evidence="5">
    <location>
        <begin position="78"/>
        <end position="137"/>
    </location>
</feature>
<accession>A0A7E4VN97</accession>
<dbReference type="SMART" id="SM00389">
    <property type="entry name" value="HOX"/>
    <property type="match status" value="1"/>
</dbReference>
<keyword evidence="9" id="KW-1185">Reference proteome</keyword>
<feature type="region of interest" description="Disordered" evidence="7">
    <location>
        <begin position="53"/>
        <end position="86"/>
    </location>
</feature>
<dbReference type="CDD" id="cd00086">
    <property type="entry name" value="homeodomain"/>
    <property type="match status" value="1"/>
</dbReference>
<feature type="compositionally biased region" description="Low complexity" evidence="7">
    <location>
        <begin position="283"/>
        <end position="297"/>
    </location>
</feature>
<reference evidence="9" key="1">
    <citation type="journal article" date="2013" name="Genetics">
        <title>The draft genome and transcriptome of Panagrellus redivivus are shaped by the harsh demands of a free-living lifestyle.</title>
        <authorList>
            <person name="Srinivasan J."/>
            <person name="Dillman A.R."/>
            <person name="Macchietto M.G."/>
            <person name="Heikkinen L."/>
            <person name="Lakso M."/>
            <person name="Fracchia K.M."/>
            <person name="Antoshechkin I."/>
            <person name="Mortazavi A."/>
            <person name="Wong G."/>
            <person name="Sternberg P.W."/>
        </authorList>
    </citation>
    <scope>NUCLEOTIDE SEQUENCE [LARGE SCALE GENOMIC DNA]</scope>
    <source>
        <strain evidence="9">MT8872</strain>
    </source>
</reference>
<evidence type="ECO:0000256" key="1">
    <source>
        <dbReference type="ARBA" id="ARBA00004123"/>
    </source>
</evidence>
<feature type="compositionally biased region" description="Low complexity" evidence="7">
    <location>
        <begin position="257"/>
        <end position="272"/>
    </location>
</feature>
<dbReference type="InterPro" id="IPR017970">
    <property type="entry name" value="Homeobox_CS"/>
</dbReference>
<feature type="region of interest" description="Disordered" evidence="7">
    <location>
        <begin position="130"/>
        <end position="154"/>
    </location>
</feature>
<evidence type="ECO:0000256" key="4">
    <source>
        <dbReference type="ARBA" id="ARBA00023242"/>
    </source>
</evidence>
<dbReference type="InterPro" id="IPR001356">
    <property type="entry name" value="HD"/>
</dbReference>
<evidence type="ECO:0000256" key="7">
    <source>
        <dbReference type="SAM" id="MobiDB-lite"/>
    </source>
</evidence>
<feature type="region of interest" description="Disordered" evidence="7">
    <location>
        <begin position="190"/>
        <end position="217"/>
    </location>
</feature>
<dbReference type="Proteomes" id="UP000492821">
    <property type="component" value="Unassembled WGS sequence"/>
</dbReference>
<evidence type="ECO:0000259" key="8">
    <source>
        <dbReference type="PROSITE" id="PS50071"/>
    </source>
</evidence>
<organism evidence="9 10">
    <name type="scientific">Panagrellus redivivus</name>
    <name type="common">Microworm</name>
    <dbReference type="NCBI Taxonomy" id="6233"/>
    <lineage>
        <taxon>Eukaryota</taxon>
        <taxon>Metazoa</taxon>
        <taxon>Ecdysozoa</taxon>
        <taxon>Nematoda</taxon>
        <taxon>Chromadorea</taxon>
        <taxon>Rhabditida</taxon>
        <taxon>Tylenchina</taxon>
        <taxon>Panagrolaimomorpha</taxon>
        <taxon>Panagrolaimoidea</taxon>
        <taxon>Panagrolaimidae</taxon>
        <taxon>Panagrellus</taxon>
    </lineage>
</organism>
<feature type="domain" description="Homeobox" evidence="8">
    <location>
        <begin position="76"/>
        <end position="136"/>
    </location>
</feature>
<dbReference type="GO" id="GO:0000978">
    <property type="term" value="F:RNA polymerase II cis-regulatory region sequence-specific DNA binding"/>
    <property type="evidence" value="ECO:0007669"/>
    <property type="project" value="TreeGrafter"/>
</dbReference>
<dbReference type="GO" id="GO:0005634">
    <property type="term" value="C:nucleus"/>
    <property type="evidence" value="ECO:0007669"/>
    <property type="project" value="UniProtKB-SubCell"/>
</dbReference>
<keyword evidence="4 5" id="KW-0539">Nucleus</keyword>
<dbReference type="GO" id="GO:0000981">
    <property type="term" value="F:DNA-binding transcription factor activity, RNA polymerase II-specific"/>
    <property type="evidence" value="ECO:0007669"/>
    <property type="project" value="InterPro"/>
</dbReference>
<evidence type="ECO:0000313" key="10">
    <source>
        <dbReference type="WBParaSite" id="Pan_g22919.t1"/>
    </source>
</evidence>
<feature type="compositionally biased region" description="Polar residues" evidence="7">
    <location>
        <begin position="231"/>
        <end position="245"/>
    </location>
</feature>
<dbReference type="Gene3D" id="1.10.10.60">
    <property type="entry name" value="Homeodomain-like"/>
    <property type="match status" value="1"/>
</dbReference>
<dbReference type="FunFam" id="1.10.10.60:FF:000679">
    <property type="entry name" value="Homeobox protein aristaless"/>
    <property type="match status" value="1"/>
</dbReference>
<dbReference type="SUPFAM" id="SSF46689">
    <property type="entry name" value="Homeodomain-like"/>
    <property type="match status" value="1"/>
</dbReference>
<dbReference type="PROSITE" id="PS00027">
    <property type="entry name" value="HOMEOBOX_1"/>
    <property type="match status" value="1"/>
</dbReference>
<proteinExistence type="predicted"/>